<feature type="domain" description="TGS" evidence="1">
    <location>
        <begin position="1"/>
        <end position="59"/>
    </location>
</feature>
<dbReference type="Gene3D" id="3.30.980.10">
    <property type="entry name" value="Threonyl-trna Synthetase, Chain A, domain 2"/>
    <property type="match status" value="1"/>
</dbReference>
<evidence type="ECO:0000313" key="2">
    <source>
        <dbReference type="EMBL" id="MBO8425882.1"/>
    </source>
</evidence>
<reference evidence="2" key="1">
    <citation type="submission" date="2020-10" db="EMBL/GenBank/DDBJ databases">
        <authorList>
            <person name="Gilroy R."/>
        </authorList>
    </citation>
    <scope>NUCLEOTIDE SEQUENCE</scope>
    <source>
        <strain evidence="2">17113</strain>
    </source>
</reference>
<dbReference type="InterPro" id="IPR027417">
    <property type="entry name" value="P-loop_NTPase"/>
</dbReference>
<dbReference type="Gene3D" id="3.40.50.300">
    <property type="entry name" value="P-loop containing nucleotide triphosphate hydrolases"/>
    <property type="match status" value="1"/>
</dbReference>
<evidence type="ECO:0000259" key="1">
    <source>
        <dbReference type="PROSITE" id="PS51880"/>
    </source>
</evidence>
<dbReference type="CDD" id="cd02028">
    <property type="entry name" value="UMPK_like"/>
    <property type="match status" value="1"/>
</dbReference>
<accession>A0A9D9DE61</accession>
<protein>
    <submittedName>
        <fullName evidence="2">Nucleoside kinase</fullName>
    </submittedName>
</protein>
<dbReference type="InterPro" id="IPR018163">
    <property type="entry name" value="Thr/Ala-tRNA-synth_IIc_edit"/>
</dbReference>
<dbReference type="Pfam" id="PF00485">
    <property type="entry name" value="PRK"/>
    <property type="match status" value="1"/>
</dbReference>
<dbReference type="PANTHER" id="PTHR10285">
    <property type="entry name" value="URIDINE KINASE"/>
    <property type="match status" value="1"/>
</dbReference>
<dbReference type="Proteomes" id="UP000823634">
    <property type="component" value="Unassembled WGS sequence"/>
</dbReference>
<evidence type="ECO:0000313" key="3">
    <source>
        <dbReference type="Proteomes" id="UP000823634"/>
    </source>
</evidence>
<dbReference type="EMBL" id="JADINA010000007">
    <property type="protein sequence ID" value="MBO8425882.1"/>
    <property type="molecule type" value="Genomic_DNA"/>
</dbReference>
<proteinExistence type="predicted"/>
<comment type="caution">
    <text evidence="2">The sequence shown here is derived from an EMBL/GenBank/DDBJ whole genome shotgun (WGS) entry which is preliminary data.</text>
</comment>
<dbReference type="GO" id="GO:0016301">
    <property type="term" value="F:kinase activity"/>
    <property type="evidence" value="ECO:0007669"/>
    <property type="project" value="UniProtKB-KW"/>
</dbReference>
<reference evidence="2" key="2">
    <citation type="journal article" date="2021" name="PeerJ">
        <title>Extensive microbial diversity within the chicken gut microbiome revealed by metagenomics and culture.</title>
        <authorList>
            <person name="Gilroy R."/>
            <person name="Ravi A."/>
            <person name="Getino M."/>
            <person name="Pursley I."/>
            <person name="Horton D.L."/>
            <person name="Alikhan N.F."/>
            <person name="Baker D."/>
            <person name="Gharbi K."/>
            <person name="Hall N."/>
            <person name="Watson M."/>
            <person name="Adriaenssens E.M."/>
            <person name="Foster-Nyarko E."/>
            <person name="Jarju S."/>
            <person name="Secka A."/>
            <person name="Antonio M."/>
            <person name="Oren A."/>
            <person name="Chaudhuri R.R."/>
            <person name="La Ragione R."/>
            <person name="Hildebrand F."/>
            <person name="Pallen M.J."/>
        </authorList>
    </citation>
    <scope>NUCLEOTIDE SEQUENCE</scope>
    <source>
        <strain evidence="2">17113</strain>
    </source>
</reference>
<dbReference type="SUPFAM" id="SSF55186">
    <property type="entry name" value="ThrRS/AlaRS common domain"/>
    <property type="match status" value="1"/>
</dbReference>
<dbReference type="InterPro" id="IPR006083">
    <property type="entry name" value="PRK/URK"/>
</dbReference>
<name>A0A9D9DE61_9FIRM</name>
<dbReference type="SUPFAM" id="SSF52540">
    <property type="entry name" value="P-loop containing nucleoside triphosphate hydrolases"/>
    <property type="match status" value="1"/>
</dbReference>
<organism evidence="2 3">
    <name type="scientific">Candidatus Alloenteromonas pullistercoris</name>
    <dbReference type="NCBI Taxonomy" id="2840785"/>
    <lineage>
        <taxon>Bacteria</taxon>
        <taxon>Bacillati</taxon>
        <taxon>Bacillota</taxon>
        <taxon>Bacillota incertae sedis</taxon>
        <taxon>Candidatus Alloenteromonas</taxon>
    </lineage>
</organism>
<keyword evidence="2" id="KW-0808">Transferase</keyword>
<keyword evidence="2" id="KW-0418">Kinase</keyword>
<dbReference type="PROSITE" id="PS51880">
    <property type="entry name" value="TGS"/>
    <property type="match status" value="1"/>
</dbReference>
<sequence>MPFKVTINDETREYGRKTRLLDILGDANPDKSIIAARVNNRVRELTYEVNYDCQIEWLSVKDGDAVKSYEASLRFLVAMAFRRAYPELKIRFAYNVSRCLSIHLLTPGYTANTAMLLKVTHELEKIIDADYPLKRMLVPIEEAKSVYEKLGYEDKMGLLPYRPEKTVHLYECDGFYDYMYNHMVPSTGYIKSYKLRLYAPGFLLQYPRAECGGKIPEFKDAPTFGRTLKESHDWAKIVNSDTVAGINDQIKAAGPIEFINICEARHNRMLCELGQLLEDSIDEVSLICIAGPSSSGKTTFANRLRIELLSRGIKPIRISIDDYYLEKNQIPKDEQGNVDLESIEALDIPLFNQNMVDLIAGEEVTLPKFDFQLGKRVPGRTLKVAHGQPIIIEGIHALNDRLTSDIPKSAKFKIFIAPQAQMNLDDHNPVSLTDLRLLRRIVRDYKFRNASAEETIGMWPSVRAGEFKWIYDTQEGSDYVYNSMLSYELPVMKKYALPLLKQIEESSPCFPTALRLIRMLKFFIDMPDEWVPSNSLMREFIGGSCYADV</sequence>
<dbReference type="GO" id="GO:0005524">
    <property type="term" value="F:ATP binding"/>
    <property type="evidence" value="ECO:0007669"/>
    <property type="project" value="InterPro"/>
</dbReference>
<gene>
    <name evidence="2" type="ORF">IAC61_00995</name>
</gene>
<dbReference type="InterPro" id="IPR004095">
    <property type="entry name" value="TGS"/>
</dbReference>
<dbReference type="AlphaFoldDB" id="A0A9D9DE61"/>